<accession>A0A558AHX4</accession>
<proteinExistence type="inferred from homology"/>
<dbReference type="InterPro" id="IPR001753">
    <property type="entry name" value="Enoyl-CoA_hydra/iso"/>
</dbReference>
<dbReference type="AlphaFoldDB" id="A0A558AHX4"/>
<dbReference type="EMBL" id="VJZA01000009">
    <property type="protein sequence ID" value="TVT23847.1"/>
    <property type="molecule type" value="Genomic_DNA"/>
</dbReference>
<dbReference type="InterPro" id="IPR029045">
    <property type="entry name" value="ClpP/crotonase-like_dom_sf"/>
</dbReference>
<evidence type="ECO:0000256" key="2">
    <source>
        <dbReference type="RuleBase" id="RU003707"/>
    </source>
</evidence>
<dbReference type="Proteomes" id="UP000318578">
    <property type="component" value="Unassembled WGS sequence"/>
</dbReference>
<dbReference type="Gene3D" id="1.10.12.10">
    <property type="entry name" value="Lyase 2-enoyl-coa Hydratase, Chain A, domain 2"/>
    <property type="match status" value="1"/>
</dbReference>
<comment type="similarity">
    <text evidence="1 2">Belongs to the enoyl-CoA hydratase/isomerase family.</text>
</comment>
<keyword evidence="4" id="KW-1185">Reference proteome</keyword>
<organism evidence="3 4">
    <name type="scientific">Amycolatopsis acidiphila</name>
    <dbReference type="NCBI Taxonomy" id="715473"/>
    <lineage>
        <taxon>Bacteria</taxon>
        <taxon>Bacillati</taxon>
        <taxon>Actinomycetota</taxon>
        <taxon>Actinomycetes</taxon>
        <taxon>Pseudonocardiales</taxon>
        <taxon>Pseudonocardiaceae</taxon>
        <taxon>Amycolatopsis</taxon>
    </lineage>
</organism>
<comment type="caution">
    <text evidence="3">The sequence shown here is derived from an EMBL/GenBank/DDBJ whole genome shotgun (WGS) entry which is preliminary data.</text>
</comment>
<evidence type="ECO:0000313" key="4">
    <source>
        <dbReference type="Proteomes" id="UP000318578"/>
    </source>
</evidence>
<dbReference type="RefSeq" id="WP_144636145.1">
    <property type="nucleotide sequence ID" value="NZ_VJZA01000009.1"/>
</dbReference>
<dbReference type="GO" id="GO:0016853">
    <property type="term" value="F:isomerase activity"/>
    <property type="evidence" value="ECO:0007669"/>
    <property type="project" value="UniProtKB-KW"/>
</dbReference>
<evidence type="ECO:0000256" key="1">
    <source>
        <dbReference type="ARBA" id="ARBA00005254"/>
    </source>
</evidence>
<dbReference type="OrthoDB" id="3473569at2"/>
<dbReference type="SUPFAM" id="SSF52096">
    <property type="entry name" value="ClpP/crotonase"/>
    <property type="match status" value="1"/>
</dbReference>
<protein>
    <submittedName>
        <fullName evidence="3">Enoyl-CoA hydratase/isomerase family protein</fullName>
    </submittedName>
</protein>
<dbReference type="InterPro" id="IPR014748">
    <property type="entry name" value="Enoyl-CoA_hydra_C"/>
</dbReference>
<dbReference type="CDD" id="cd06558">
    <property type="entry name" value="crotonase-like"/>
    <property type="match status" value="1"/>
</dbReference>
<dbReference type="PANTHER" id="PTHR43802:SF1">
    <property type="entry name" value="IP11341P-RELATED"/>
    <property type="match status" value="1"/>
</dbReference>
<dbReference type="PANTHER" id="PTHR43802">
    <property type="entry name" value="ENOYL-COA HYDRATASE"/>
    <property type="match status" value="1"/>
</dbReference>
<dbReference type="Pfam" id="PF00378">
    <property type="entry name" value="ECH_1"/>
    <property type="match status" value="1"/>
</dbReference>
<gene>
    <name evidence="3" type="ORF">FNH06_08250</name>
</gene>
<dbReference type="InterPro" id="IPR018376">
    <property type="entry name" value="Enoyl-CoA_hyd/isom_CS"/>
</dbReference>
<sequence length="265" mass="27146">MNARTQGPVSLEITDGLALIGLNRPDNGNAITLPMAQALRDAVADVVAHADVGAAVLFGHGDQFSVGGDLLSFADADRPSEFLAELAGTAHQAVLGLRSLSVPVISAVQGACAGGGIGFALSADLVVAERTARFVVAYTAAGLSPDCGVSWTLARLLGPARANDLILTNRRLDGAEAERLGLVSRVVDPGTALERATGLARAFTRGPRAALASSARLVRDAPARPLEEHLDAEAASISALVDTADGQEGVNAFLERRPPVFPSGS</sequence>
<name>A0A558AHX4_9PSEU</name>
<dbReference type="Gene3D" id="3.90.226.10">
    <property type="entry name" value="2-enoyl-CoA Hydratase, Chain A, domain 1"/>
    <property type="match status" value="1"/>
</dbReference>
<dbReference type="PROSITE" id="PS00166">
    <property type="entry name" value="ENOYL_COA_HYDRATASE"/>
    <property type="match status" value="1"/>
</dbReference>
<keyword evidence="3" id="KW-0413">Isomerase</keyword>
<evidence type="ECO:0000313" key="3">
    <source>
        <dbReference type="EMBL" id="TVT23847.1"/>
    </source>
</evidence>
<reference evidence="3 4" key="1">
    <citation type="submission" date="2019-07" db="EMBL/GenBank/DDBJ databases">
        <title>New species of Amycolatopsis and Streptomyces.</title>
        <authorList>
            <person name="Duangmal K."/>
            <person name="Teo W.F.A."/>
            <person name="Lipun K."/>
        </authorList>
    </citation>
    <scope>NUCLEOTIDE SEQUENCE [LARGE SCALE GENOMIC DNA]</scope>
    <source>
        <strain evidence="3 4">JCM 30562</strain>
    </source>
</reference>